<dbReference type="PANTHER" id="PTHR34203:SF13">
    <property type="entry name" value="EXPRESSED PROTEIN"/>
    <property type="match status" value="1"/>
</dbReference>
<feature type="domain" description="Methyltransferase FkbM" evidence="2">
    <location>
        <begin position="500"/>
        <end position="665"/>
    </location>
</feature>
<dbReference type="InterPro" id="IPR029063">
    <property type="entry name" value="SAM-dependent_MTases_sf"/>
</dbReference>
<feature type="domain" description="Glycosyl transferase family 1" evidence="1">
    <location>
        <begin position="210"/>
        <end position="355"/>
    </location>
</feature>
<dbReference type="RefSeq" id="WP_250914236.1">
    <property type="nucleotide sequence ID" value="NZ_JAMXLX010000004.1"/>
</dbReference>
<protein>
    <submittedName>
        <fullName evidence="3">FkbM family methyltransferase</fullName>
    </submittedName>
</protein>
<organism evidence="3 4">
    <name type="scientific">Ciceribacter sichuanensis</name>
    <dbReference type="NCBI Taxonomy" id="2949647"/>
    <lineage>
        <taxon>Bacteria</taxon>
        <taxon>Pseudomonadati</taxon>
        <taxon>Pseudomonadota</taxon>
        <taxon>Alphaproteobacteria</taxon>
        <taxon>Hyphomicrobiales</taxon>
        <taxon>Rhizobiaceae</taxon>
        <taxon>Ciceribacter</taxon>
    </lineage>
</organism>
<dbReference type="PANTHER" id="PTHR34203">
    <property type="entry name" value="METHYLTRANSFERASE, FKBM FAMILY PROTEIN"/>
    <property type="match status" value="1"/>
</dbReference>
<dbReference type="GO" id="GO:0032259">
    <property type="term" value="P:methylation"/>
    <property type="evidence" value="ECO:0007669"/>
    <property type="project" value="UniProtKB-KW"/>
</dbReference>
<dbReference type="InterPro" id="IPR006342">
    <property type="entry name" value="FkbM_mtfrase"/>
</dbReference>
<accession>A0AAJ1BWR8</accession>
<dbReference type="GO" id="GO:0016757">
    <property type="term" value="F:glycosyltransferase activity"/>
    <property type="evidence" value="ECO:0007669"/>
    <property type="project" value="InterPro"/>
</dbReference>
<proteinExistence type="predicted"/>
<dbReference type="Gene3D" id="3.40.50.2000">
    <property type="entry name" value="Glycogen Phosphorylase B"/>
    <property type="match status" value="1"/>
</dbReference>
<evidence type="ECO:0000259" key="2">
    <source>
        <dbReference type="Pfam" id="PF05050"/>
    </source>
</evidence>
<dbReference type="SUPFAM" id="SSF53756">
    <property type="entry name" value="UDP-Glycosyltransferase/glycogen phosphorylase"/>
    <property type="match status" value="1"/>
</dbReference>
<dbReference type="InterPro" id="IPR052514">
    <property type="entry name" value="SAM-dependent_MTase"/>
</dbReference>
<reference evidence="3" key="1">
    <citation type="submission" date="2022-06" db="EMBL/GenBank/DDBJ databases">
        <authorList>
            <person name="Sun Q."/>
        </authorList>
    </citation>
    <scope>NUCLEOTIDE SEQUENCE</scope>
    <source>
        <strain evidence="3">S101</strain>
    </source>
</reference>
<evidence type="ECO:0000313" key="3">
    <source>
        <dbReference type="EMBL" id="MCO5957716.1"/>
    </source>
</evidence>
<dbReference type="SUPFAM" id="SSF53335">
    <property type="entry name" value="S-adenosyl-L-methionine-dependent methyltransferases"/>
    <property type="match status" value="1"/>
</dbReference>
<dbReference type="AlphaFoldDB" id="A0AAJ1BWR8"/>
<dbReference type="Proteomes" id="UP001155380">
    <property type="component" value="Unassembled WGS sequence"/>
</dbReference>
<evidence type="ECO:0000259" key="1">
    <source>
        <dbReference type="Pfam" id="PF00534"/>
    </source>
</evidence>
<sequence>MKILVYLTGGAHWLGGVQYTRNLLKAICSLPVAEQPEIVLKIGRKNKDLNFETEFKGQPNIVLDGPVPTKNGKLSRGIDFLRRVLRRYMSMDLPGVLMRADECSVAFPVKGPGVLGSAQNVYWIPDFQYKHFPEFFSDEERRSRDEMYNKMLSEDGVLVLSSEAVQRDFLRFFPQFADKAVRVLRFCTVIDSAAFSADAAEVCRKYGLPEKFVYLPNQLWQHKGFETAFEAIGILRDQGLELPLVSTGNKDDYRNSGHFQRLESILKEHGVEQQIIMLGMIPREDQLQIFRRAALVLQPSRFEGWSTSVEDARALGKHIVVSDIDVHVEQDPPNATFFKTGDANDLAEKLKAVWHVSSAGPDGEMEMAARLAAKKRARQYARDFIKIMTEVHEARWVKSLSRAEQEQEFLKLAALHQLLPETLRSDAVGPRFSKLVRHRRELFHPAGKYALKQVVSTTGLSLNVNIGDHLGCDLYYGMFNEQSEYALFNALIKPGDVVIDVGANIGLYSLLGALRAGPGGRVVAFEPAQRAIDLLRKNITANKLDAQINLLPICVGSQNGVTSFYEAEQTSFSGIINTGRSAVDSVREVPVRRLDDVLPEIGILEIAFIKIDVEGTEAQVLEGAVGTLERSDAIIELEISTKNSNPAEKEEMLACLTLLEEKLGYVAYCISGDLKRLVRFGSMSEIFDAAAITRRNNYFLVRKTHDKAALIERTFAACQPSLLRPNQFFGGRFAGKLSRNELKALQWAERERGILAIDRADNAFKRNEMLSR</sequence>
<comment type="caution">
    <text evidence="3">The sequence shown here is derived from an EMBL/GenBank/DDBJ whole genome shotgun (WGS) entry which is preliminary data.</text>
</comment>
<gene>
    <name evidence="3" type="ORF">NBH21_13125</name>
</gene>
<keyword evidence="3" id="KW-0808">Transferase</keyword>
<dbReference type="Gene3D" id="3.40.50.150">
    <property type="entry name" value="Vaccinia Virus protein VP39"/>
    <property type="match status" value="1"/>
</dbReference>
<dbReference type="InterPro" id="IPR001296">
    <property type="entry name" value="Glyco_trans_1"/>
</dbReference>
<evidence type="ECO:0000313" key="4">
    <source>
        <dbReference type="Proteomes" id="UP001155380"/>
    </source>
</evidence>
<dbReference type="Pfam" id="PF00534">
    <property type="entry name" value="Glycos_transf_1"/>
    <property type="match status" value="1"/>
</dbReference>
<keyword evidence="3" id="KW-0489">Methyltransferase</keyword>
<dbReference type="GO" id="GO:0008168">
    <property type="term" value="F:methyltransferase activity"/>
    <property type="evidence" value="ECO:0007669"/>
    <property type="project" value="UniProtKB-KW"/>
</dbReference>
<dbReference type="NCBIfam" id="TIGR01444">
    <property type="entry name" value="fkbM_fam"/>
    <property type="match status" value="1"/>
</dbReference>
<dbReference type="EMBL" id="JAMXLX010000004">
    <property type="protein sequence ID" value="MCO5957716.1"/>
    <property type="molecule type" value="Genomic_DNA"/>
</dbReference>
<dbReference type="Pfam" id="PF05050">
    <property type="entry name" value="Methyltransf_21"/>
    <property type="match status" value="1"/>
</dbReference>
<name>A0AAJ1BWR8_9HYPH</name>